<evidence type="ECO:0000256" key="6">
    <source>
        <dbReference type="SAM" id="Phobius"/>
    </source>
</evidence>
<dbReference type="GO" id="GO:0016020">
    <property type="term" value="C:membrane"/>
    <property type="evidence" value="ECO:0007669"/>
    <property type="project" value="UniProtKB-SubCell"/>
</dbReference>
<reference evidence="8 9" key="1">
    <citation type="journal article" date="2015" name="Genome Announc.">
        <title>Expanding the biotechnology potential of lactobacilli through comparative genomics of 213 strains and associated genera.</title>
        <authorList>
            <person name="Sun Z."/>
            <person name="Harris H.M."/>
            <person name="McCann A."/>
            <person name="Guo C."/>
            <person name="Argimon S."/>
            <person name="Zhang W."/>
            <person name="Yang X."/>
            <person name="Jeffery I.B."/>
            <person name="Cooney J.C."/>
            <person name="Kagawa T.F."/>
            <person name="Liu W."/>
            <person name="Song Y."/>
            <person name="Salvetti E."/>
            <person name="Wrobel A."/>
            <person name="Rasinkangas P."/>
            <person name="Parkhill J."/>
            <person name="Rea M.C."/>
            <person name="O'Sullivan O."/>
            <person name="Ritari J."/>
            <person name="Douillard F.P."/>
            <person name="Paul Ross R."/>
            <person name="Yang R."/>
            <person name="Briner A.E."/>
            <person name="Felis G.E."/>
            <person name="de Vos W.M."/>
            <person name="Barrangou R."/>
            <person name="Klaenhammer T.R."/>
            <person name="Caufield P.W."/>
            <person name="Cui Y."/>
            <person name="Zhang H."/>
            <person name="O'Toole P.W."/>
        </authorList>
    </citation>
    <scope>NUCLEOTIDE SEQUENCE [LARGE SCALE GENOMIC DNA]</scope>
    <source>
        <strain evidence="8 9">DSM 20178</strain>
    </source>
</reference>
<keyword evidence="3 6" id="KW-1133">Transmembrane helix</keyword>
<feature type="coiled-coil region" evidence="5">
    <location>
        <begin position="365"/>
        <end position="392"/>
    </location>
</feature>
<dbReference type="GO" id="GO:0140359">
    <property type="term" value="F:ABC-type transporter activity"/>
    <property type="evidence" value="ECO:0007669"/>
    <property type="project" value="InterPro"/>
</dbReference>
<comment type="caution">
    <text evidence="8">The sequence shown here is derived from an EMBL/GenBank/DDBJ whole genome shotgun (WGS) entry which is preliminary data.</text>
</comment>
<dbReference type="PANTHER" id="PTHR43077">
    <property type="entry name" value="TRANSPORT PERMEASE YVFS-RELATED"/>
    <property type="match status" value="1"/>
</dbReference>
<dbReference type="GeneID" id="45549159"/>
<evidence type="ECO:0000313" key="8">
    <source>
        <dbReference type="EMBL" id="KRK12064.1"/>
    </source>
</evidence>
<evidence type="ECO:0000313" key="9">
    <source>
        <dbReference type="Proteomes" id="UP000051984"/>
    </source>
</evidence>
<name>A0A0R1ES82_LACZE</name>
<proteinExistence type="predicted"/>
<dbReference type="eggNOG" id="COG1511">
    <property type="taxonomic scope" value="Bacteria"/>
</dbReference>
<feature type="transmembrane region" description="Helical" evidence="6">
    <location>
        <begin position="753"/>
        <end position="778"/>
    </location>
</feature>
<evidence type="ECO:0000256" key="2">
    <source>
        <dbReference type="ARBA" id="ARBA00022692"/>
    </source>
</evidence>
<feature type="domain" description="ABC-2 type transporter transmembrane" evidence="7">
    <location>
        <begin position="638"/>
        <end position="887"/>
    </location>
</feature>
<feature type="transmembrane region" description="Helical" evidence="6">
    <location>
        <begin position="20"/>
        <end position="44"/>
    </location>
</feature>
<evidence type="ECO:0000256" key="3">
    <source>
        <dbReference type="ARBA" id="ARBA00022989"/>
    </source>
</evidence>
<dbReference type="AlphaFoldDB" id="A0A0R1ES82"/>
<evidence type="ECO:0000256" key="1">
    <source>
        <dbReference type="ARBA" id="ARBA00004141"/>
    </source>
</evidence>
<keyword evidence="2 6" id="KW-0812">Transmembrane</keyword>
<dbReference type="NCBIfam" id="TIGR03061">
    <property type="entry name" value="pip_yhgE_Nterm"/>
    <property type="match status" value="1"/>
</dbReference>
<dbReference type="Gene3D" id="3.40.1710.10">
    <property type="entry name" value="abc type-2 transporter like domain"/>
    <property type="match status" value="1"/>
</dbReference>
<feature type="transmembrane region" description="Helical" evidence="6">
    <location>
        <begin position="784"/>
        <end position="804"/>
    </location>
</feature>
<dbReference type="InterPro" id="IPR017500">
    <property type="entry name" value="Phage_infect_YhgE_N"/>
</dbReference>
<evidence type="ECO:0000256" key="4">
    <source>
        <dbReference type="ARBA" id="ARBA00023136"/>
    </source>
</evidence>
<feature type="coiled-coil region" evidence="5">
    <location>
        <begin position="508"/>
        <end position="571"/>
    </location>
</feature>
<gene>
    <name evidence="8" type="ORF">FD51_GL000660</name>
</gene>
<keyword evidence="5" id="KW-0175">Coiled coil</keyword>
<evidence type="ECO:0000259" key="7">
    <source>
        <dbReference type="Pfam" id="PF12698"/>
    </source>
</evidence>
<feature type="transmembrane region" description="Helical" evidence="6">
    <location>
        <begin position="713"/>
        <end position="732"/>
    </location>
</feature>
<dbReference type="Pfam" id="PF12698">
    <property type="entry name" value="ABC2_membrane_3"/>
    <property type="match status" value="2"/>
</dbReference>
<accession>A0A0R1ES82</accession>
<feature type="domain" description="ABC-2 type transporter transmembrane" evidence="7">
    <location>
        <begin position="27"/>
        <end position="165"/>
    </location>
</feature>
<dbReference type="PANTHER" id="PTHR43077:SF10">
    <property type="entry name" value="TRANSPORT PERMEASE PROTEIN"/>
    <property type="match status" value="1"/>
</dbReference>
<dbReference type="EMBL" id="AZCT01000011">
    <property type="protein sequence ID" value="KRK12064.1"/>
    <property type="molecule type" value="Genomic_DNA"/>
</dbReference>
<dbReference type="NCBIfam" id="TIGR03062">
    <property type="entry name" value="pip_yhgE_Cterm"/>
    <property type="match status" value="1"/>
</dbReference>
<feature type="transmembrane region" description="Helical" evidence="6">
    <location>
        <begin position="862"/>
        <end position="888"/>
    </location>
</feature>
<comment type="subcellular location">
    <subcellularLocation>
        <location evidence="1">Membrane</location>
        <topology evidence="1">Multi-pass membrane protein</topology>
    </subcellularLocation>
</comment>
<dbReference type="PATRIC" id="fig|1423816.3.peg.663"/>
<feature type="transmembrane region" description="Helical" evidence="6">
    <location>
        <begin position="816"/>
        <end position="842"/>
    </location>
</feature>
<dbReference type="InterPro" id="IPR051328">
    <property type="entry name" value="T7SS_ABC-Transporter"/>
</dbReference>
<organism evidence="8 9">
    <name type="scientific">Lacticaseibacillus zeae DSM 20178 = KCTC 3804</name>
    <dbReference type="NCBI Taxonomy" id="1423816"/>
    <lineage>
        <taxon>Bacteria</taxon>
        <taxon>Bacillati</taxon>
        <taxon>Bacillota</taxon>
        <taxon>Bacilli</taxon>
        <taxon>Lactobacillales</taxon>
        <taxon>Lactobacillaceae</taxon>
        <taxon>Lacticaseibacillus</taxon>
    </lineage>
</organism>
<dbReference type="RefSeq" id="WP_010491708.1">
    <property type="nucleotide sequence ID" value="NZ_AZCT01000011.1"/>
</dbReference>
<dbReference type="InterPro" id="IPR017501">
    <property type="entry name" value="Phage_infect_YhgE_C"/>
</dbReference>
<protein>
    <submittedName>
        <fullName evidence="8">Membrane protein</fullName>
    </submittedName>
</protein>
<evidence type="ECO:0000256" key="5">
    <source>
        <dbReference type="SAM" id="Coils"/>
    </source>
</evidence>
<keyword evidence="4 6" id="KW-0472">Membrane</keyword>
<sequence length="910" mass="98965">MRNIGKLVALDWKRIVKSPFAFLLIAALVIIPSLYCWFNVWALWDPYSNTQDLTVAVYSADQPATFRDQKIAVGDELMDQLKHNKQLGWRFVDSKKAVQEGVKSGKYYAGVVVPKHFSTDLLSFVDGKIHKSKLDYYVNEKINAIAPKITSTGASTLQNTISDEFVATVAKTLVKTFNKAGIKLDQNLPMIRRFASLVTNTNDQLPTIEKYLAEVDDLQGKMPAIRAKLQMANEIAGYLPEVNQMAQKLTAANGYLPMVQDAGELPTAVKSKLPEVQQAGAQLNTVVTNFDQLESGVSQAVKVTDQGITVINQVDGTLPALTDFGQKAQAAVGTTKDEVLPKISTALDVVQNATDAGLTLIAAANTSLSADLTTLQNQLQQLDNNQDKAAVKQAMVERVTALAKRQGKVADNATRLAEMLERVQASLNKHTGKDDQILAGAIAQLKEVAATATAVKDGAEALAKDVPNLSTSEIQARLGALAKTADQFAATADALKALDIGTSVKQVLNDFKAALEDASTTLATINNQILPELPSLLSGTKDLLTQAHSFLVKAQQQLPALKQELTDANTLLNGHMNLITSGVTTVADLYQNDFPSLKAKLTKATDFINQDLPGIEKDLTNTLALANEKMPQLQSGLDDAHTFIKNDWPTLKDAIQKGAAAIKKGEKSVDLSQLIKLLRRDATKEAGFLAKPVELKQQSFYAIPTYGSQSAPFYLALCIWVGALLLGAILVTEYQLPATLSDATVKQMYVARWLTFVGLGMLQGLIAALGNLFLIGTYVVDKPLYLLFSMMLSVVFVSILYMLISLFGNIGKGIGIIILVLSISGAGGNFPVVLSGKFFQMINPWLPFTYAVNLLRETVGGIYWPNLWLDLAVLAVFGISFFLLGLFLKEPIHPWIEKMHTITRRSKIIE</sequence>
<dbReference type="InterPro" id="IPR013525">
    <property type="entry name" value="ABC2_TM"/>
</dbReference>
<dbReference type="Proteomes" id="UP000051984">
    <property type="component" value="Unassembled WGS sequence"/>
</dbReference>